<evidence type="ECO:0000313" key="1">
    <source>
        <dbReference type="EMBL" id="GIX77840.1"/>
    </source>
</evidence>
<name>A0AAV4N1V8_CAEEX</name>
<keyword evidence="2" id="KW-1185">Reference proteome</keyword>
<sequence length="150" mass="17103">MRCPGKTGFSILNYIIYLVITTKKSRSLCAFCAQCSYAFYITGNICWEIYYSFLILARFPRTAPVLVLFLLSGHKKLVLRRNTLKPDVSNTTCEATISDSQYQMQLLQMIHILLYFLVCIHMNPSFYHSVVTSIEESGTVYKDSGASARE</sequence>
<organism evidence="1 2">
    <name type="scientific">Caerostris extrusa</name>
    <name type="common">Bark spider</name>
    <name type="synonym">Caerostris bankana</name>
    <dbReference type="NCBI Taxonomy" id="172846"/>
    <lineage>
        <taxon>Eukaryota</taxon>
        <taxon>Metazoa</taxon>
        <taxon>Ecdysozoa</taxon>
        <taxon>Arthropoda</taxon>
        <taxon>Chelicerata</taxon>
        <taxon>Arachnida</taxon>
        <taxon>Araneae</taxon>
        <taxon>Araneomorphae</taxon>
        <taxon>Entelegynae</taxon>
        <taxon>Araneoidea</taxon>
        <taxon>Araneidae</taxon>
        <taxon>Caerostris</taxon>
    </lineage>
</organism>
<comment type="caution">
    <text evidence="1">The sequence shown here is derived from an EMBL/GenBank/DDBJ whole genome shotgun (WGS) entry which is preliminary data.</text>
</comment>
<accession>A0AAV4N1V8</accession>
<dbReference type="Proteomes" id="UP001054945">
    <property type="component" value="Unassembled WGS sequence"/>
</dbReference>
<dbReference type="EMBL" id="BPLR01002794">
    <property type="protein sequence ID" value="GIX77840.1"/>
    <property type="molecule type" value="Genomic_DNA"/>
</dbReference>
<reference evidence="1 2" key="1">
    <citation type="submission" date="2021-06" db="EMBL/GenBank/DDBJ databases">
        <title>Caerostris extrusa draft genome.</title>
        <authorList>
            <person name="Kono N."/>
            <person name="Arakawa K."/>
        </authorList>
    </citation>
    <scope>NUCLEOTIDE SEQUENCE [LARGE SCALE GENOMIC DNA]</scope>
</reference>
<dbReference type="AlphaFoldDB" id="A0AAV4N1V8"/>
<proteinExistence type="predicted"/>
<gene>
    <name evidence="1" type="ORF">CEXT_416151</name>
</gene>
<evidence type="ECO:0000313" key="2">
    <source>
        <dbReference type="Proteomes" id="UP001054945"/>
    </source>
</evidence>
<protein>
    <submittedName>
        <fullName evidence="1">Uncharacterized protein</fullName>
    </submittedName>
</protein>